<feature type="compositionally biased region" description="Basic residues" evidence="1">
    <location>
        <begin position="82"/>
        <end position="103"/>
    </location>
</feature>
<reference evidence="3" key="4">
    <citation type="journal article" date="2015" name="G3 (Bethesda)">
        <title>Genome sequences of three phytopathogenic species of the Magnaporthaceae family of fungi.</title>
        <authorList>
            <person name="Okagaki L.H."/>
            <person name="Nunes C.C."/>
            <person name="Sailsbery J."/>
            <person name="Clay B."/>
            <person name="Brown D."/>
            <person name="John T."/>
            <person name="Oh Y."/>
            <person name="Young N."/>
            <person name="Fitzgerald M."/>
            <person name="Haas B.J."/>
            <person name="Zeng Q."/>
            <person name="Young S."/>
            <person name="Adiconis X."/>
            <person name="Fan L."/>
            <person name="Levin J.Z."/>
            <person name="Mitchell T.K."/>
            <person name="Okubara P.A."/>
            <person name="Farman M.L."/>
            <person name="Kohn L.M."/>
            <person name="Birren B."/>
            <person name="Ma L.-J."/>
            <person name="Dean R.A."/>
        </authorList>
    </citation>
    <scope>NUCLEOTIDE SEQUENCE</scope>
    <source>
        <strain evidence="3">R3-111a-1</strain>
    </source>
</reference>
<feature type="region of interest" description="Disordered" evidence="1">
    <location>
        <begin position="126"/>
        <end position="314"/>
    </location>
</feature>
<gene>
    <name evidence="3" type="primary">20347835</name>
    <name evidence="2" type="ORF">GGTG_07377</name>
</gene>
<accession>J3P1I0</accession>
<feature type="region of interest" description="Disordered" evidence="1">
    <location>
        <begin position="47"/>
        <end position="114"/>
    </location>
</feature>
<dbReference type="AlphaFoldDB" id="J3P1I0"/>
<feature type="compositionally biased region" description="Pro residues" evidence="1">
    <location>
        <begin position="292"/>
        <end position="309"/>
    </location>
</feature>
<reference evidence="2" key="3">
    <citation type="submission" date="2010-09" db="EMBL/GenBank/DDBJ databases">
        <title>Annotation of Gaeumannomyces graminis var. tritici R3-111a-1.</title>
        <authorList>
            <consortium name="The Broad Institute Genome Sequencing Platform"/>
            <person name="Ma L.-J."/>
            <person name="Dead R."/>
            <person name="Young S.K."/>
            <person name="Zeng Q."/>
            <person name="Gargeya S."/>
            <person name="Fitzgerald M."/>
            <person name="Haas B."/>
            <person name="Abouelleil A."/>
            <person name="Alvarado L."/>
            <person name="Arachchi H.M."/>
            <person name="Berlin A."/>
            <person name="Brown A."/>
            <person name="Chapman S.B."/>
            <person name="Chen Z."/>
            <person name="Dunbar C."/>
            <person name="Freedman E."/>
            <person name="Gearin G."/>
            <person name="Gellesch M."/>
            <person name="Goldberg J."/>
            <person name="Griggs A."/>
            <person name="Gujja S."/>
            <person name="Heiman D."/>
            <person name="Howarth C."/>
            <person name="Larson L."/>
            <person name="Lui A."/>
            <person name="MacDonald P.J.P."/>
            <person name="Mehta T."/>
            <person name="Montmayeur A."/>
            <person name="Murphy C."/>
            <person name="Neiman D."/>
            <person name="Pearson M."/>
            <person name="Priest M."/>
            <person name="Roberts A."/>
            <person name="Saif S."/>
            <person name="Shea T."/>
            <person name="Shenoy N."/>
            <person name="Sisk P."/>
            <person name="Stolte C."/>
            <person name="Sykes S."/>
            <person name="Yandava C."/>
            <person name="Wortman J."/>
            <person name="Nusbaum C."/>
            <person name="Birren B."/>
        </authorList>
    </citation>
    <scope>NUCLEOTIDE SEQUENCE</scope>
    <source>
        <strain evidence="2">R3-111a-1</strain>
    </source>
</reference>
<evidence type="ECO:0000256" key="1">
    <source>
        <dbReference type="SAM" id="MobiDB-lite"/>
    </source>
</evidence>
<reference evidence="3" key="5">
    <citation type="submission" date="2018-04" db="UniProtKB">
        <authorList>
            <consortium name="EnsemblFungi"/>
        </authorList>
    </citation>
    <scope>IDENTIFICATION</scope>
    <source>
        <strain evidence="3">R3-111a-1</strain>
    </source>
</reference>
<dbReference type="EnsemblFungi" id="EJT77465">
    <property type="protein sequence ID" value="EJT77465"/>
    <property type="gene ID" value="GGTG_07377"/>
</dbReference>
<feature type="compositionally biased region" description="Low complexity" evidence="1">
    <location>
        <begin position="263"/>
        <end position="278"/>
    </location>
</feature>
<dbReference type="RefSeq" id="XP_009223465.1">
    <property type="nucleotide sequence ID" value="XM_009225201.1"/>
</dbReference>
<evidence type="ECO:0000313" key="4">
    <source>
        <dbReference type="Proteomes" id="UP000006039"/>
    </source>
</evidence>
<feature type="compositionally biased region" description="Pro residues" evidence="1">
    <location>
        <begin position="65"/>
        <end position="80"/>
    </location>
</feature>
<keyword evidence="4" id="KW-1185">Reference proteome</keyword>
<dbReference type="EMBL" id="GL385397">
    <property type="protein sequence ID" value="EJT77465.1"/>
    <property type="molecule type" value="Genomic_DNA"/>
</dbReference>
<dbReference type="HOGENOM" id="CLU_780853_0_0_1"/>
<evidence type="ECO:0000313" key="3">
    <source>
        <dbReference type="EnsemblFungi" id="EJT77465"/>
    </source>
</evidence>
<sequence length="355" mass="38682">MQMTYYFDLSGACPGIHKWPFDFLDRTPMDDYAPRWSILYSHGAVDSEDDLNMAPSGSNRRPKPYLQPPILPPSPPPSPPCARHRRPASPDHQRRRSPVRRAHNIPGNHRTQLAPAELQLLTLPCNRWAPTPESPDTGTSGGGRGRRATRAHAGSKGGMRGPSYSMGPPPRPTSQQNPKVRSWTPAGGRTGRITICHIPSPPRTASPCSLRQDMPARDGSRSGFSRQDRASMDPFPRISLGSDGPPPFVDMSRKPPYRERSDSAGSSMSGVSFGVAGSLRSSANGQASGCAEPPPPPRHIPAVPSPARAPPADLGHALRKKPAVCDLKEANEDGVEMWAWAATAEMYTLQRRRRR</sequence>
<feature type="compositionally biased region" description="Basic and acidic residues" evidence="1">
    <location>
        <begin position="214"/>
        <end position="231"/>
    </location>
</feature>
<feature type="compositionally biased region" description="Basic and acidic residues" evidence="1">
    <location>
        <begin position="251"/>
        <end position="262"/>
    </location>
</feature>
<organism evidence="2">
    <name type="scientific">Gaeumannomyces tritici (strain R3-111a-1)</name>
    <name type="common">Wheat and barley take-all root rot fungus</name>
    <name type="synonym">Gaeumannomyces graminis var. tritici</name>
    <dbReference type="NCBI Taxonomy" id="644352"/>
    <lineage>
        <taxon>Eukaryota</taxon>
        <taxon>Fungi</taxon>
        <taxon>Dikarya</taxon>
        <taxon>Ascomycota</taxon>
        <taxon>Pezizomycotina</taxon>
        <taxon>Sordariomycetes</taxon>
        <taxon>Sordariomycetidae</taxon>
        <taxon>Magnaporthales</taxon>
        <taxon>Magnaporthaceae</taxon>
        <taxon>Gaeumannomyces</taxon>
    </lineage>
</organism>
<dbReference type="Proteomes" id="UP000006039">
    <property type="component" value="Unassembled WGS sequence"/>
</dbReference>
<dbReference type="VEuPathDB" id="FungiDB:GGTG_07377"/>
<dbReference type="OrthoDB" id="10539923at2759"/>
<reference evidence="2" key="2">
    <citation type="submission" date="2010-07" db="EMBL/GenBank/DDBJ databases">
        <authorList>
            <consortium name="The Broad Institute Genome Sequencing Platform"/>
            <consortium name="Broad Institute Genome Sequencing Center for Infectious Disease"/>
            <person name="Ma L.-J."/>
            <person name="Dead R."/>
            <person name="Young S."/>
            <person name="Zeng Q."/>
            <person name="Koehrsen M."/>
            <person name="Alvarado L."/>
            <person name="Berlin A."/>
            <person name="Chapman S.B."/>
            <person name="Chen Z."/>
            <person name="Freedman E."/>
            <person name="Gellesch M."/>
            <person name="Goldberg J."/>
            <person name="Griggs A."/>
            <person name="Gujja S."/>
            <person name="Heilman E.R."/>
            <person name="Heiman D."/>
            <person name="Hepburn T."/>
            <person name="Howarth C."/>
            <person name="Jen D."/>
            <person name="Larson L."/>
            <person name="Mehta T."/>
            <person name="Neiman D."/>
            <person name="Pearson M."/>
            <person name="Roberts A."/>
            <person name="Saif S."/>
            <person name="Shea T."/>
            <person name="Shenoy N."/>
            <person name="Sisk P."/>
            <person name="Stolte C."/>
            <person name="Sykes S."/>
            <person name="Walk T."/>
            <person name="White J."/>
            <person name="Yandava C."/>
            <person name="Haas B."/>
            <person name="Nusbaum C."/>
            <person name="Birren B."/>
        </authorList>
    </citation>
    <scope>NUCLEOTIDE SEQUENCE</scope>
    <source>
        <strain evidence="2">R3-111a-1</strain>
    </source>
</reference>
<evidence type="ECO:0000313" key="2">
    <source>
        <dbReference type="EMBL" id="EJT77465.1"/>
    </source>
</evidence>
<protein>
    <submittedName>
        <fullName evidence="2 3">Uncharacterized protein</fullName>
    </submittedName>
</protein>
<name>J3P1I0_GAET3</name>
<reference evidence="4" key="1">
    <citation type="submission" date="2010-07" db="EMBL/GenBank/DDBJ databases">
        <title>The genome sequence of Gaeumannomyces graminis var. tritici strain R3-111a-1.</title>
        <authorList>
            <consortium name="The Broad Institute Genome Sequencing Platform"/>
            <person name="Ma L.-J."/>
            <person name="Dead R."/>
            <person name="Young S."/>
            <person name="Zeng Q."/>
            <person name="Koehrsen M."/>
            <person name="Alvarado L."/>
            <person name="Berlin A."/>
            <person name="Chapman S.B."/>
            <person name="Chen Z."/>
            <person name="Freedman E."/>
            <person name="Gellesch M."/>
            <person name="Goldberg J."/>
            <person name="Griggs A."/>
            <person name="Gujja S."/>
            <person name="Heilman E.R."/>
            <person name="Heiman D."/>
            <person name="Hepburn T."/>
            <person name="Howarth C."/>
            <person name="Jen D."/>
            <person name="Larson L."/>
            <person name="Mehta T."/>
            <person name="Neiman D."/>
            <person name="Pearson M."/>
            <person name="Roberts A."/>
            <person name="Saif S."/>
            <person name="Shea T."/>
            <person name="Shenoy N."/>
            <person name="Sisk P."/>
            <person name="Stolte C."/>
            <person name="Sykes S."/>
            <person name="Walk T."/>
            <person name="White J."/>
            <person name="Yandava C."/>
            <person name="Haas B."/>
            <person name="Nusbaum C."/>
            <person name="Birren B."/>
        </authorList>
    </citation>
    <scope>NUCLEOTIDE SEQUENCE [LARGE SCALE GENOMIC DNA]</scope>
    <source>
        <strain evidence="4">R3-111a-1</strain>
    </source>
</reference>
<proteinExistence type="predicted"/>
<dbReference type="GeneID" id="20347835"/>
<dbReference type="eggNOG" id="ENOG502RMW6">
    <property type="taxonomic scope" value="Eukaryota"/>
</dbReference>